<keyword evidence="1" id="KW-0732">Signal</keyword>
<feature type="domain" description="Tf2-1-like SH3-like" evidence="2">
    <location>
        <begin position="33"/>
        <end position="57"/>
    </location>
</feature>
<dbReference type="InterPro" id="IPR056924">
    <property type="entry name" value="SH3_Tf2-1"/>
</dbReference>
<protein>
    <recommendedName>
        <fullName evidence="2">Tf2-1-like SH3-like domain-containing protein</fullName>
    </recommendedName>
</protein>
<organism evidence="4 5">
    <name type="scientific">Spirodela intermedia</name>
    <name type="common">Intermediate duckweed</name>
    <dbReference type="NCBI Taxonomy" id="51605"/>
    <lineage>
        <taxon>Eukaryota</taxon>
        <taxon>Viridiplantae</taxon>
        <taxon>Streptophyta</taxon>
        <taxon>Embryophyta</taxon>
        <taxon>Tracheophyta</taxon>
        <taxon>Spermatophyta</taxon>
        <taxon>Magnoliopsida</taxon>
        <taxon>Liliopsida</taxon>
        <taxon>Araceae</taxon>
        <taxon>Lemnoideae</taxon>
        <taxon>Spirodela</taxon>
    </lineage>
</organism>
<dbReference type="EMBL" id="LR746269">
    <property type="protein sequence ID" value="CAA7397482.1"/>
    <property type="molecule type" value="Genomic_DNA"/>
</dbReference>
<dbReference type="Pfam" id="PF24626">
    <property type="entry name" value="SH3_Tf2-1"/>
    <property type="match status" value="1"/>
</dbReference>
<evidence type="ECO:0000259" key="2">
    <source>
        <dbReference type="Pfam" id="PF24626"/>
    </source>
</evidence>
<proteinExistence type="predicted"/>
<dbReference type="AlphaFoldDB" id="A0A7I8KJ62"/>
<evidence type="ECO:0000313" key="4">
    <source>
        <dbReference type="EMBL" id="CAA7397482.1"/>
    </source>
</evidence>
<sequence length="64" mass="7406">MTTVVHCLGVWMHYLLGQHFTIYTDNVATSCRLAYRLRLPPRLPIHPIFHISLLKAYNADVDDP</sequence>
<keyword evidence="5" id="KW-1185">Reference proteome</keyword>
<gene>
    <name evidence="3" type="ORF">SI7747_06007512</name>
    <name evidence="4" type="ORF">SI8410_06008147</name>
</gene>
<evidence type="ECO:0000313" key="5">
    <source>
        <dbReference type="Proteomes" id="UP000663760"/>
    </source>
</evidence>
<name>A0A7I8KJ62_SPIIN</name>
<dbReference type="EMBL" id="LR743593">
    <property type="protein sequence ID" value="CAA2621409.1"/>
    <property type="molecule type" value="Genomic_DNA"/>
</dbReference>
<feature type="signal peptide" evidence="1">
    <location>
        <begin position="1"/>
        <end position="17"/>
    </location>
</feature>
<feature type="chain" id="PRO_5045020028" description="Tf2-1-like SH3-like domain-containing protein" evidence="1">
    <location>
        <begin position="18"/>
        <end position="64"/>
    </location>
</feature>
<reference evidence="4" key="1">
    <citation type="submission" date="2020-02" db="EMBL/GenBank/DDBJ databases">
        <authorList>
            <person name="Scholz U."/>
            <person name="Mascher M."/>
            <person name="Fiebig A."/>
        </authorList>
    </citation>
    <scope>NUCLEOTIDE SEQUENCE</scope>
</reference>
<accession>A0A7I8KJ62</accession>
<evidence type="ECO:0000256" key="1">
    <source>
        <dbReference type="SAM" id="SignalP"/>
    </source>
</evidence>
<dbReference type="Proteomes" id="UP000663760">
    <property type="component" value="Chromosome 6"/>
</dbReference>
<evidence type="ECO:0000313" key="3">
    <source>
        <dbReference type="EMBL" id="CAA2621409.1"/>
    </source>
</evidence>